<reference evidence="1 2" key="1">
    <citation type="journal article" date="2018" name="Environ. Microbiol.">
        <title>Novel phage-host interactions and evolution as revealed by a cyanomyovirus isolated from an estuarine environment.</title>
        <authorList>
            <person name="Xu Y."/>
            <person name="Zhang R."/>
            <person name="Wang N."/>
            <person name="Cai L."/>
            <person name="Tong Y."/>
            <person name="Sun Q."/>
            <person name="Chen F."/>
            <person name="Jiao N."/>
        </authorList>
    </citation>
    <scope>NUCLEOTIDE SEQUENCE [LARGE SCALE GENOMIC DNA]</scope>
</reference>
<dbReference type="GO" id="GO:0016301">
    <property type="term" value="F:kinase activity"/>
    <property type="evidence" value="ECO:0007669"/>
    <property type="project" value="UniProtKB-KW"/>
</dbReference>
<proteinExistence type="predicted"/>
<name>A0A3G1L3U3_9CAUD</name>
<dbReference type="Gene3D" id="3.40.50.300">
    <property type="entry name" value="P-loop containing nucleotide triphosphate hydrolases"/>
    <property type="match status" value="1"/>
</dbReference>
<keyword evidence="1" id="KW-0418">Kinase</keyword>
<dbReference type="Proteomes" id="UP000274731">
    <property type="component" value="Segment"/>
</dbReference>
<evidence type="ECO:0000313" key="2">
    <source>
        <dbReference type="Proteomes" id="UP000274731"/>
    </source>
</evidence>
<dbReference type="InterPro" id="IPR027417">
    <property type="entry name" value="P-loop_NTPase"/>
</dbReference>
<gene>
    <name evidence="1" type="ORF">SCBWM1_gp163</name>
</gene>
<protein>
    <submittedName>
        <fullName evidence="1">Deoxynucleotide monophosphate kinase</fullName>
    </submittedName>
</protein>
<sequence>MYLALISQRMPKLVALHSSTPRQGKSTLAKHLTDSHFFVTVSFADPVKKIMVEILKEWGVNPISAWNVYYNKDTVIPEVGKTGRYLLQTFATNWAREMVDQDIWVRTAESKISRLLADGFSVVVDDLRFLSEEKMLRRLGVKTLKVVRDSGALLYEGNHSSEGNQVPFHHIIDNNGPIENSIKQLCEVLNLN</sequence>
<accession>A0A3G1L3U3</accession>
<evidence type="ECO:0000313" key="1">
    <source>
        <dbReference type="EMBL" id="ATW62847.1"/>
    </source>
</evidence>
<keyword evidence="2" id="KW-1185">Reference proteome</keyword>
<keyword evidence="1" id="KW-0808">Transferase</keyword>
<dbReference type="SUPFAM" id="SSF52540">
    <property type="entry name" value="P-loop containing nucleoside triphosphate hydrolases"/>
    <property type="match status" value="1"/>
</dbReference>
<dbReference type="EMBL" id="MG450654">
    <property type="protein sequence ID" value="ATW62847.1"/>
    <property type="molecule type" value="Genomic_DNA"/>
</dbReference>
<organism evidence="1 2">
    <name type="scientific">Synechococcus phage S-CBWM1</name>
    <dbReference type="NCBI Taxonomy" id="2053653"/>
    <lineage>
        <taxon>Viruses</taxon>
        <taxon>Duplodnaviria</taxon>
        <taxon>Heunggongvirae</taxon>
        <taxon>Uroviricota</taxon>
        <taxon>Caudoviricetes</taxon>
        <taxon>Aokuangvirus</taxon>
        <taxon>Aokuangvirus SCBWM1</taxon>
    </lineage>
</organism>